<evidence type="ECO:0000313" key="2">
    <source>
        <dbReference type="Proteomes" id="UP001303046"/>
    </source>
</evidence>
<accession>A0ABR1DH85</accession>
<proteinExistence type="predicted"/>
<sequence length="121" mass="14064">MNFVTVIDVQQLFPDVAEVLAVYRILTTRAPSFSHAEKMKRPHFRLVCTTLYRSPYYKKISLTSKTSPVPIYRSRRDKRLGEHWRRYEPPIDRARNGASNHYTTPASLRAVLNWSAKLSVA</sequence>
<protein>
    <submittedName>
        <fullName evidence="1">Uncharacterized protein</fullName>
    </submittedName>
</protein>
<reference evidence="1 2" key="1">
    <citation type="submission" date="2023-08" db="EMBL/GenBank/DDBJ databases">
        <title>A Necator americanus chromosomal reference genome.</title>
        <authorList>
            <person name="Ilik V."/>
            <person name="Petrzelkova K.J."/>
            <person name="Pardy F."/>
            <person name="Fuh T."/>
            <person name="Niatou-Singa F.S."/>
            <person name="Gouil Q."/>
            <person name="Baker L."/>
            <person name="Ritchie M.E."/>
            <person name="Jex A.R."/>
            <person name="Gazzola D."/>
            <person name="Li H."/>
            <person name="Toshio Fujiwara R."/>
            <person name="Zhan B."/>
            <person name="Aroian R.V."/>
            <person name="Pafco B."/>
            <person name="Schwarz E.M."/>
        </authorList>
    </citation>
    <scope>NUCLEOTIDE SEQUENCE [LARGE SCALE GENOMIC DNA]</scope>
    <source>
        <strain evidence="1 2">Aroian</strain>
        <tissue evidence="1">Whole animal</tissue>
    </source>
</reference>
<gene>
    <name evidence="1" type="primary">Necator_chrIV.g15373</name>
    <name evidence="1" type="ORF">RB195_002078</name>
</gene>
<evidence type="ECO:0000313" key="1">
    <source>
        <dbReference type="EMBL" id="KAK6749849.1"/>
    </source>
</evidence>
<comment type="caution">
    <text evidence="1">The sequence shown here is derived from an EMBL/GenBank/DDBJ whole genome shotgun (WGS) entry which is preliminary data.</text>
</comment>
<organism evidence="1 2">
    <name type="scientific">Necator americanus</name>
    <name type="common">Human hookworm</name>
    <dbReference type="NCBI Taxonomy" id="51031"/>
    <lineage>
        <taxon>Eukaryota</taxon>
        <taxon>Metazoa</taxon>
        <taxon>Ecdysozoa</taxon>
        <taxon>Nematoda</taxon>
        <taxon>Chromadorea</taxon>
        <taxon>Rhabditida</taxon>
        <taxon>Rhabditina</taxon>
        <taxon>Rhabditomorpha</taxon>
        <taxon>Strongyloidea</taxon>
        <taxon>Ancylostomatidae</taxon>
        <taxon>Bunostominae</taxon>
        <taxon>Necator</taxon>
    </lineage>
</organism>
<name>A0ABR1DH85_NECAM</name>
<dbReference type="EMBL" id="JAVFWL010000004">
    <property type="protein sequence ID" value="KAK6749849.1"/>
    <property type="molecule type" value="Genomic_DNA"/>
</dbReference>
<dbReference type="Proteomes" id="UP001303046">
    <property type="component" value="Unassembled WGS sequence"/>
</dbReference>
<keyword evidence="2" id="KW-1185">Reference proteome</keyword>